<reference evidence="2" key="1">
    <citation type="submission" date="2015-07" db="EMBL/GenBank/DDBJ databases">
        <title>MeaNS - Measles Nucleotide Surveillance Program.</title>
        <authorList>
            <person name="Tran T."/>
            <person name="Druce J."/>
        </authorList>
    </citation>
    <scope>NUCLEOTIDE SEQUENCE</scope>
    <source>
        <strain evidence="2">DSM 23493</strain>
    </source>
</reference>
<evidence type="ECO:0000313" key="2">
    <source>
        <dbReference type="EMBL" id="KMY31684.1"/>
    </source>
</evidence>
<dbReference type="EMBL" id="JAMDLZ010000018">
    <property type="protein sequence ID" value="MCY9547722.1"/>
    <property type="molecule type" value="Genomic_DNA"/>
</dbReference>
<keyword evidence="1" id="KW-0472">Membrane</keyword>
<name>A0A0K9FAP3_9BACI</name>
<dbReference type="RefSeq" id="WP_049664394.1">
    <property type="nucleotide sequence ID" value="NZ_JAMDLZ010000018.1"/>
</dbReference>
<evidence type="ECO:0000313" key="5">
    <source>
        <dbReference type="Proteomes" id="UP001527052"/>
    </source>
</evidence>
<feature type="transmembrane region" description="Helical" evidence="1">
    <location>
        <begin position="40"/>
        <end position="59"/>
    </location>
</feature>
<dbReference type="EMBL" id="LFXJ01000005">
    <property type="protein sequence ID" value="KMY31684.1"/>
    <property type="molecule type" value="Genomic_DNA"/>
</dbReference>
<evidence type="ECO:0000313" key="4">
    <source>
        <dbReference type="Proteomes" id="UP000037326"/>
    </source>
</evidence>
<dbReference type="OrthoDB" id="2739711at2"/>
<keyword evidence="1" id="KW-0812">Transmembrane</keyword>
<proteinExistence type="predicted"/>
<organism evidence="2 4">
    <name type="scientific">Lysinibacillus xylanilyticus</name>
    <dbReference type="NCBI Taxonomy" id="582475"/>
    <lineage>
        <taxon>Bacteria</taxon>
        <taxon>Bacillati</taxon>
        <taxon>Bacillota</taxon>
        <taxon>Bacilli</taxon>
        <taxon>Bacillales</taxon>
        <taxon>Bacillaceae</taxon>
        <taxon>Lysinibacillus</taxon>
    </lineage>
</organism>
<keyword evidence="1" id="KW-1133">Transmembrane helix</keyword>
<dbReference type="Proteomes" id="UP001527052">
    <property type="component" value="Unassembled WGS sequence"/>
</dbReference>
<dbReference type="Proteomes" id="UP000037326">
    <property type="component" value="Unassembled WGS sequence"/>
</dbReference>
<reference evidence="3 5" key="3">
    <citation type="submission" date="2022-05" db="EMBL/GenBank/DDBJ databases">
        <title>Genome Sequencing of Bee-Associated Microbes.</title>
        <authorList>
            <person name="Dunlap C."/>
        </authorList>
    </citation>
    <scope>NUCLEOTIDE SEQUENCE [LARGE SCALE GENOMIC DNA]</scope>
    <source>
        <strain evidence="3 5">NRRL BD-083</strain>
    </source>
</reference>
<comment type="caution">
    <text evidence="2">The sequence shown here is derived from an EMBL/GenBank/DDBJ whole genome shotgun (WGS) entry which is preliminary data.</text>
</comment>
<dbReference type="PATRIC" id="fig|582475.4.peg.564"/>
<dbReference type="GeneID" id="96597767"/>
<evidence type="ECO:0000313" key="3">
    <source>
        <dbReference type="EMBL" id="MCY9547722.1"/>
    </source>
</evidence>
<dbReference type="AlphaFoldDB" id="A0A0K9FAP3"/>
<evidence type="ECO:0000256" key="1">
    <source>
        <dbReference type="SAM" id="Phobius"/>
    </source>
</evidence>
<accession>A0A0K9FAP3</accession>
<gene>
    <name evidence="2" type="ORF">ACZ11_05620</name>
    <name evidence="3" type="ORF">M5W82_12220</name>
</gene>
<sequence length="69" mass="7244">MLRTGIVFLILGLGAFILPQFGLQFKLFTVFGDIFGGGETFVEIAIAGIGAVLVGIHLFKGNKDKSSAA</sequence>
<protein>
    <submittedName>
        <fullName evidence="2">Uncharacterized protein</fullName>
    </submittedName>
</protein>
<reference evidence="4" key="2">
    <citation type="submission" date="2015-07" db="EMBL/GenBank/DDBJ databases">
        <authorList>
            <consortium name="Consortium for Microbial Forensics and Genomics (microFORGE)"/>
            <person name="Knight B.M."/>
            <person name="Roberts D.P."/>
            <person name="Lin D."/>
            <person name="Hari K."/>
            <person name="Fletcher J."/>
            <person name="Melcher U."/>
            <person name="Blagden T."/>
            <person name="Winegar R.A."/>
        </authorList>
    </citation>
    <scope>NUCLEOTIDE SEQUENCE [LARGE SCALE GENOMIC DNA]</scope>
    <source>
        <strain evidence="4">DSM 23493</strain>
    </source>
</reference>
<keyword evidence="5" id="KW-1185">Reference proteome</keyword>